<dbReference type="EMBL" id="JTDE01001105">
    <property type="protein sequence ID" value="KAF7259639.1"/>
    <property type="molecule type" value="Genomic_DNA"/>
</dbReference>
<keyword evidence="9" id="KW-1185">Reference proteome</keyword>
<comment type="pathway">
    <text evidence="3">Purine metabolism; XMP biosynthesis via de novo pathway; XMP from IMP: step 1/1.</text>
</comment>
<dbReference type="PANTHER" id="PTHR11911">
    <property type="entry name" value="INOSINE-5-MONOPHOSPHATE DEHYDROGENASE RELATED"/>
    <property type="match status" value="1"/>
</dbReference>
<feature type="domain" description="IMP dehydrogenase/GMP reductase" evidence="7">
    <location>
        <begin position="1"/>
        <end position="91"/>
    </location>
</feature>
<evidence type="ECO:0000256" key="5">
    <source>
        <dbReference type="ARBA" id="ARBA00046101"/>
    </source>
</evidence>
<dbReference type="GO" id="GO:0006177">
    <property type="term" value="P:GMP biosynthetic process"/>
    <property type="evidence" value="ECO:0007669"/>
    <property type="project" value="UniProtKB-KW"/>
</dbReference>
<dbReference type="Gene3D" id="3.20.20.70">
    <property type="entry name" value="Aldolase class I"/>
    <property type="match status" value="1"/>
</dbReference>
<organism evidence="8 9">
    <name type="scientific">Paragonimus skrjabini miyazakii</name>
    <dbReference type="NCBI Taxonomy" id="59628"/>
    <lineage>
        <taxon>Eukaryota</taxon>
        <taxon>Metazoa</taxon>
        <taxon>Spiralia</taxon>
        <taxon>Lophotrochozoa</taxon>
        <taxon>Platyhelminthes</taxon>
        <taxon>Trematoda</taxon>
        <taxon>Digenea</taxon>
        <taxon>Plagiorchiida</taxon>
        <taxon>Troglotremata</taxon>
        <taxon>Troglotrematidae</taxon>
        <taxon>Paragonimus</taxon>
    </lineage>
</organism>
<dbReference type="Proteomes" id="UP000822476">
    <property type="component" value="Unassembled WGS sequence"/>
</dbReference>
<accession>A0A8S9YX08</accession>
<gene>
    <name evidence="8" type="ORF">EG68_02650</name>
</gene>
<comment type="similarity">
    <text evidence="1">Belongs to the IMPDH/GMPR family.</text>
</comment>
<name>A0A8S9YX08_9TREM</name>
<sequence length="101" mass="11086">MGSLEAMETHSSSQARYYNEAQRIKVAQGVSGSIMDRGSVHQLVPYLVAGVQHGMQQVGASSLAHLVQMTTTGLLRFEHRSSSAQMEGGVHSLYSYEKRLF</sequence>
<comment type="caution">
    <text evidence="8">The sequence shown here is derived from an EMBL/GenBank/DDBJ whole genome shotgun (WGS) entry which is preliminary data.</text>
</comment>
<dbReference type="OrthoDB" id="416622at2759"/>
<comment type="catalytic activity">
    <reaction evidence="6">
        <text>IMP + NAD(+) + H2O = XMP + NADH + H(+)</text>
        <dbReference type="Rhea" id="RHEA:11708"/>
        <dbReference type="ChEBI" id="CHEBI:15377"/>
        <dbReference type="ChEBI" id="CHEBI:15378"/>
        <dbReference type="ChEBI" id="CHEBI:57464"/>
        <dbReference type="ChEBI" id="CHEBI:57540"/>
        <dbReference type="ChEBI" id="CHEBI:57945"/>
        <dbReference type="ChEBI" id="CHEBI:58053"/>
        <dbReference type="EC" id="1.1.1.205"/>
    </reaction>
</comment>
<evidence type="ECO:0000313" key="8">
    <source>
        <dbReference type="EMBL" id="KAF7259639.1"/>
    </source>
</evidence>
<dbReference type="InterPro" id="IPR001093">
    <property type="entry name" value="IMP_DH_GMPRt"/>
</dbReference>
<dbReference type="EC" id="1.1.1.205" evidence="4"/>
<dbReference type="GO" id="GO:0005737">
    <property type="term" value="C:cytoplasm"/>
    <property type="evidence" value="ECO:0007669"/>
    <property type="project" value="TreeGrafter"/>
</dbReference>
<dbReference type="GO" id="GO:0006183">
    <property type="term" value="P:GTP biosynthetic process"/>
    <property type="evidence" value="ECO:0007669"/>
    <property type="project" value="TreeGrafter"/>
</dbReference>
<evidence type="ECO:0000259" key="7">
    <source>
        <dbReference type="Pfam" id="PF00478"/>
    </source>
</evidence>
<dbReference type="AlphaFoldDB" id="A0A8S9YX08"/>
<proteinExistence type="inferred from homology"/>
<protein>
    <recommendedName>
        <fullName evidence="4">IMP dehydrogenase</fullName>
        <ecNumber evidence="4">1.1.1.205</ecNumber>
    </recommendedName>
</protein>
<evidence type="ECO:0000256" key="6">
    <source>
        <dbReference type="ARBA" id="ARBA00048028"/>
    </source>
</evidence>
<dbReference type="Pfam" id="PF00478">
    <property type="entry name" value="IMPDH"/>
    <property type="match status" value="1"/>
</dbReference>
<keyword evidence="2" id="KW-0332">GMP biosynthesis</keyword>
<dbReference type="SUPFAM" id="SSF51412">
    <property type="entry name" value="Inosine monophosphate dehydrogenase (IMPDH)"/>
    <property type="match status" value="1"/>
</dbReference>
<dbReference type="InterPro" id="IPR005990">
    <property type="entry name" value="IMP_DH"/>
</dbReference>
<keyword evidence="2" id="KW-0658">Purine biosynthesis</keyword>
<dbReference type="InterPro" id="IPR013785">
    <property type="entry name" value="Aldolase_TIM"/>
</dbReference>
<comment type="function">
    <text evidence="5">Catalyzes the conversion of inosine 5'-phosphate (IMP) to xanthosine 5'-phosphate (XMP), the first committed and rate-limiting step in the de novo synthesis of guanine nucleotides, and therefore plays an important role in the regulation of cell growth. Could also have a single-stranded nucleic acid-binding activity and could play a role in RNA and/or DNA metabolism. It may also have a role in the development of malignancy and the growth progression of some tumors.</text>
</comment>
<evidence type="ECO:0000256" key="4">
    <source>
        <dbReference type="ARBA" id="ARBA00024384"/>
    </source>
</evidence>
<reference evidence="8" key="1">
    <citation type="submission" date="2019-07" db="EMBL/GenBank/DDBJ databases">
        <title>Annotation for the trematode Paragonimus miyazaki's.</title>
        <authorList>
            <person name="Choi Y.-J."/>
        </authorList>
    </citation>
    <scope>NUCLEOTIDE SEQUENCE</scope>
    <source>
        <strain evidence="8">Japan</strain>
    </source>
</reference>
<evidence type="ECO:0000256" key="2">
    <source>
        <dbReference type="ARBA" id="ARBA00022749"/>
    </source>
</evidence>
<dbReference type="FunFam" id="3.20.20.70:FF:000424">
    <property type="entry name" value="Inosine-5'-monophosphate dehydrogenase 2"/>
    <property type="match status" value="1"/>
</dbReference>
<evidence type="ECO:0000256" key="1">
    <source>
        <dbReference type="ARBA" id="ARBA00005502"/>
    </source>
</evidence>
<evidence type="ECO:0000313" key="9">
    <source>
        <dbReference type="Proteomes" id="UP000822476"/>
    </source>
</evidence>
<dbReference type="GO" id="GO:0003938">
    <property type="term" value="F:IMP dehydrogenase activity"/>
    <property type="evidence" value="ECO:0007669"/>
    <property type="project" value="UniProtKB-EC"/>
</dbReference>
<evidence type="ECO:0000256" key="3">
    <source>
        <dbReference type="ARBA" id="ARBA00024330"/>
    </source>
</evidence>
<dbReference type="PANTHER" id="PTHR11911:SF111">
    <property type="entry name" value="INOSINE-5'-MONOPHOSPHATE DEHYDROGENASE"/>
    <property type="match status" value="1"/>
</dbReference>